<keyword evidence="4 5" id="KW-0694">RNA-binding</keyword>
<dbReference type="NCBIfam" id="TIGR03319">
    <property type="entry name" value="RNase_Y"/>
    <property type="match status" value="1"/>
</dbReference>
<dbReference type="InterPro" id="IPR017705">
    <property type="entry name" value="Ribonuclease_Y"/>
</dbReference>
<dbReference type="Gene3D" id="1.10.3210.10">
    <property type="entry name" value="Hypothetical protein af1432"/>
    <property type="match status" value="1"/>
</dbReference>
<evidence type="ECO:0000259" key="8">
    <source>
        <dbReference type="PROSITE" id="PS51831"/>
    </source>
</evidence>
<sequence length="524" mass="58579">MLINILAVSPILVGGGAAVVSAIATFAVIHSIAVAKQQTLKHKLDRQTEEAKKEAEEILKTARIDASSEFMKRREEFDKECNQVRKELRDQEKRLSKREDANQRQTELFAEKEKEIAVSQNEIQERQKRLSARESALTDIIAEQKKVLLQITGMNVQEAKELLLQRLEDECEHDMNVVIRKKVEEANETAERKSREIISSAIQRFSAEQCCESTVSTVDIPNDDMKGRIIGREGRNIRAFEKATGVDVIVDDTPGVIVVSGFDPVRREVARLTMERLIQDGRIHPTHIEGLVEQTRKDVDQRMLQIGKETATELDVRGLSNKVLGKIGVLKFRSSYGQNALQHSIEVAYLSQVMADELGLDGSMARRAGFLHDIGKAIDHEHDGGHPAIGAEFLRKFNESPVVLNAVAGHHGDIAPDNPYTPLVAAADAISASRPGARRETLERYIKRLRSLEEIGNSFKGVSITYAIQAGREIRVIVNADEIDDNSAEKIARDIANKIENEMTYPGEIKVTLLREVRCVEFAK</sequence>
<comment type="similarity">
    <text evidence="5">Belongs to the RNase Y family.</text>
</comment>
<dbReference type="InterPro" id="IPR004088">
    <property type="entry name" value="KH_dom_type_1"/>
</dbReference>
<dbReference type="NCBIfam" id="TIGR00277">
    <property type="entry name" value="HDIG"/>
    <property type="match status" value="1"/>
</dbReference>
<dbReference type="InterPro" id="IPR036612">
    <property type="entry name" value="KH_dom_type_1_sf"/>
</dbReference>
<dbReference type="PROSITE" id="PS50084">
    <property type="entry name" value="KH_TYPE_1"/>
    <property type="match status" value="1"/>
</dbReference>
<dbReference type="SMART" id="SM00322">
    <property type="entry name" value="KH"/>
    <property type="match status" value="1"/>
</dbReference>
<dbReference type="Proteomes" id="UP000193334">
    <property type="component" value="Chromosome"/>
</dbReference>
<protein>
    <recommendedName>
        <fullName evidence="5 6">Ribonuclease Y</fullName>
        <shortName evidence="5">RNase Y</shortName>
        <ecNumber evidence="5 6">3.1.-.-</ecNumber>
    </recommendedName>
</protein>
<dbReference type="SUPFAM" id="SSF109604">
    <property type="entry name" value="HD-domain/PDEase-like"/>
    <property type="match status" value="1"/>
</dbReference>
<evidence type="ECO:0000256" key="3">
    <source>
        <dbReference type="ARBA" id="ARBA00022801"/>
    </source>
</evidence>
<keyword evidence="1 5" id="KW-0540">Nuclease</keyword>
<gene>
    <name evidence="5 9" type="primary">rny</name>
    <name evidence="9" type="ORF">STSP1_01172</name>
</gene>
<dbReference type="InterPro" id="IPR004087">
    <property type="entry name" value="KH_dom"/>
</dbReference>
<evidence type="ECO:0000256" key="2">
    <source>
        <dbReference type="ARBA" id="ARBA00022759"/>
    </source>
</evidence>
<organism evidence="9 10">
    <name type="scientific">Sedimentisphaera salicampi</name>
    <dbReference type="NCBI Taxonomy" id="1941349"/>
    <lineage>
        <taxon>Bacteria</taxon>
        <taxon>Pseudomonadati</taxon>
        <taxon>Planctomycetota</taxon>
        <taxon>Phycisphaerae</taxon>
        <taxon>Sedimentisphaerales</taxon>
        <taxon>Sedimentisphaeraceae</taxon>
        <taxon>Sedimentisphaera</taxon>
    </lineage>
</organism>
<dbReference type="PROSITE" id="PS00379">
    <property type="entry name" value="CDP_ALCOHOL_P_TRANSF"/>
    <property type="match status" value="1"/>
</dbReference>
<feature type="domain" description="HD" evidence="8">
    <location>
        <begin position="340"/>
        <end position="433"/>
    </location>
</feature>
<dbReference type="KEGG" id="pbp:STSP1_01172"/>
<name>A0A1W6LLZ5_9BACT</name>
<evidence type="ECO:0000256" key="5">
    <source>
        <dbReference type="HAMAP-Rule" id="MF_00335"/>
    </source>
</evidence>
<evidence type="ECO:0000313" key="10">
    <source>
        <dbReference type="Proteomes" id="UP000193334"/>
    </source>
</evidence>
<dbReference type="GO" id="GO:0006402">
    <property type="term" value="P:mRNA catabolic process"/>
    <property type="evidence" value="ECO:0007669"/>
    <property type="project" value="UniProtKB-UniRule"/>
</dbReference>
<dbReference type="InterPro" id="IPR022711">
    <property type="entry name" value="RNase_Y_N"/>
</dbReference>
<evidence type="ECO:0000256" key="6">
    <source>
        <dbReference type="NCBIfam" id="TIGR03319"/>
    </source>
</evidence>
<reference evidence="10" key="1">
    <citation type="submission" date="2017-04" db="EMBL/GenBank/DDBJ databases">
        <title>Comparative genomics and description of representatives of a novel lineage of planctomycetes thriving in anoxic sediments.</title>
        <authorList>
            <person name="Spring S."/>
            <person name="Bunk B."/>
            <person name="Sproer C."/>
        </authorList>
    </citation>
    <scope>NUCLEOTIDE SEQUENCE [LARGE SCALE GENOMIC DNA]</scope>
    <source>
        <strain evidence="10">ST-PulAB-D4</strain>
    </source>
</reference>
<dbReference type="PANTHER" id="PTHR12826:SF15">
    <property type="entry name" value="RIBONUCLEASE Y"/>
    <property type="match status" value="1"/>
</dbReference>
<dbReference type="RefSeq" id="WP_085755468.1">
    <property type="nucleotide sequence ID" value="NZ_CP021023.1"/>
</dbReference>
<dbReference type="GO" id="GO:0004521">
    <property type="term" value="F:RNA endonuclease activity"/>
    <property type="evidence" value="ECO:0007669"/>
    <property type="project" value="UniProtKB-UniRule"/>
</dbReference>
<dbReference type="GO" id="GO:0003723">
    <property type="term" value="F:RNA binding"/>
    <property type="evidence" value="ECO:0007669"/>
    <property type="project" value="UniProtKB-UniRule"/>
</dbReference>
<dbReference type="SMART" id="SM00471">
    <property type="entry name" value="HDc"/>
    <property type="match status" value="1"/>
</dbReference>
<dbReference type="GO" id="GO:0005886">
    <property type="term" value="C:plasma membrane"/>
    <property type="evidence" value="ECO:0007669"/>
    <property type="project" value="UniProtKB-UniRule"/>
</dbReference>
<dbReference type="PANTHER" id="PTHR12826">
    <property type="entry name" value="RIBONUCLEASE Y"/>
    <property type="match status" value="1"/>
</dbReference>
<dbReference type="AlphaFoldDB" id="A0A1W6LLZ5"/>
<dbReference type="CDD" id="cd00077">
    <property type="entry name" value="HDc"/>
    <property type="match status" value="1"/>
</dbReference>
<dbReference type="EC" id="3.1.-.-" evidence="5 6"/>
<accession>A0A1W6LLZ5</accession>
<keyword evidence="7" id="KW-0175">Coiled coil</keyword>
<dbReference type="HAMAP" id="MF_00335">
    <property type="entry name" value="RNase_Y"/>
    <property type="match status" value="1"/>
</dbReference>
<dbReference type="GO" id="GO:0016787">
    <property type="term" value="F:hydrolase activity"/>
    <property type="evidence" value="ECO:0007669"/>
    <property type="project" value="UniProtKB-KW"/>
</dbReference>
<dbReference type="CDD" id="cd22431">
    <property type="entry name" value="KH-I_RNaseY"/>
    <property type="match status" value="1"/>
</dbReference>
<dbReference type="EMBL" id="CP021023">
    <property type="protein sequence ID" value="ARN56781.1"/>
    <property type="molecule type" value="Genomic_DNA"/>
</dbReference>
<dbReference type="InterPro" id="IPR003607">
    <property type="entry name" value="HD/PDEase_dom"/>
</dbReference>
<dbReference type="SUPFAM" id="SSF54791">
    <property type="entry name" value="Eukaryotic type KH-domain (KH-domain type I)"/>
    <property type="match status" value="1"/>
</dbReference>
<dbReference type="InterPro" id="IPR006675">
    <property type="entry name" value="HDIG_dom"/>
</dbReference>
<evidence type="ECO:0000256" key="7">
    <source>
        <dbReference type="SAM" id="Coils"/>
    </source>
</evidence>
<evidence type="ECO:0000313" key="9">
    <source>
        <dbReference type="EMBL" id="ARN56781.1"/>
    </source>
</evidence>
<dbReference type="Pfam" id="PF12072">
    <property type="entry name" value="RNase_Y_N"/>
    <property type="match status" value="1"/>
</dbReference>
<comment type="function">
    <text evidence="5">Endoribonuclease that initiates mRNA decay.</text>
</comment>
<keyword evidence="3 5" id="KW-0378">Hydrolase</keyword>
<dbReference type="STRING" id="1941349.STSP1_01172"/>
<feature type="coiled-coil region" evidence="7">
    <location>
        <begin position="34"/>
        <end position="129"/>
    </location>
</feature>
<keyword evidence="2 5" id="KW-0255">Endonuclease</keyword>
<evidence type="ECO:0000256" key="1">
    <source>
        <dbReference type="ARBA" id="ARBA00022722"/>
    </source>
</evidence>
<proteinExistence type="inferred from homology"/>
<dbReference type="PROSITE" id="PS51831">
    <property type="entry name" value="HD"/>
    <property type="match status" value="1"/>
</dbReference>
<dbReference type="OrthoDB" id="9803205at2"/>
<dbReference type="InterPro" id="IPR048254">
    <property type="entry name" value="CDP_ALCOHOL_P_TRANSF_CS"/>
</dbReference>
<dbReference type="Pfam" id="PF00013">
    <property type="entry name" value="KH_1"/>
    <property type="match status" value="1"/>
</dbReference>
<keyword evidence="10" id="KW-1185">Reference proteome</keyword>
<dbReference type="Pfam" id="PF01966">
    <property type="entry name" value="HD"/>
    <property type="match status" value="1"/>
</dbReference>
<dbReference type="Gene3D" id="3.30.1370.10">
    <property type="entry name" value="K Homology domain, type 1"/>
    <property type="match status" value="1"/>
</dbReference>
<dbReference type="InterPro" id="IPR006674">
    <property type="entry name" value="HD_domain"/>
</dbReference>
<evidence type="ECO:0000256" key="4">
    <source>
        <dbReference type="ARBA" id="ARBA00022884"/>
    </source>
</evidence>